<feature type="compositionally biased region" description="Basic residues" evidence="1">
    <location>
        <begin position="67"/>
        <end position="84"/>
    </location>
</feature>
<feature type="compositionally biased region" description="Basic residues" evidence="1">
    <location>
        <begin position="37"/>
        <end position="46"/>
    </location>
</feature>
<feature type="compositionally biased region" description="Basic residues" evidence="1">
    <location>
        <begin position="97"/>
        <end position="112"/>
    </location>
</feature>
<sequence length="112" mass="11930">GYRHRDRVRPAAAGGERRVRHERDRRGVGAQDAASAARRKGRRGRAARPGAGGNARPLPGDGAGGHHPGRHAGRRLRRRAHRRAAGVGAQGPSLARPLRRRPGHHPGGAGHH</sequence>
<feature type="region of interest" description="Disordered" evidence="1">
    <location>
        <begin position="1"/>
        <end position="112"/>
    </location>
</feature>
<reference evidence="2" key="1">
    <citation type="submission" date="2020-02" db="EMBL/GenBank/DDBJ databases">
        <authorList>
            <person name="Meier V. D."/>
        </authorList>
    </citation>
    <scope>NUCLEOTIDE SEQUENCE</scope>
    <source>
        <strain evidence="2">AVDCRST_MAG89</strain>
    </source>
</reference>
<feature type="non-terminal residue" evidence="2">
    <location>
        <position position="1"/>
    </location>
</feature>
<name>A0A6J4MWT8_9BACT</name>
<protein>
    <submittedName>
        <fullName evidence="2">Hemolysins and related proteins containing CBS domains</fullName>
    </submittedName>
</protein>
<evidence type="ECO:0000256" key="1">
    <source>
        <dbReference type="SAM" id="MobiDB-lite"/>
    </source>
</evidence>
<proteinExistence type="predicted"/>
<accession>A0A6J4MWT8</accession>
<dbReference type="EMBL" id="CADCTV010000915">
    <property type="protein sequence ID" value="CAA9368823.1"/>
    <property type="molecule type" value="Genomic_DNA"/>
</dbReference>
<gene>
    <name evidence="2" type="ORF">AVDCRST_MAG89-4369</name>
</gene>
<feature type="compositionally biased region" description="Basic and acidic residues" evidence="1">
    <location>
        <begin position="15"/>
        <end position="27"/>
    </location>
</feature>
<evidence type="ECO:0000313" key="2">
    <source>
        <dbReference type="EMBL" id="CAA9368823.1"/>
    </source>
</evidence>
<dbReference type="AlphaFoldDB" id="A0A6J4MWT8"/>
<feature type="non-terminal residue" evidence="2">
    <location>
        <position position="112"/>
    </location>
</feature>
<organism evidence="2">
    <name type="scientific">uncultured Gemmatimonadota bacterium</name>
    <dbReference type="NCBI Taxonomy" id="203437"/>
    <lineage>
        <taxon>Bacteria</taxon>
        <taxon>Pseudomonadati</taxon>
        <taxon>Gemmatimonadota</taxon>
        <taxon>environmental samples</taxon>
    </lineage>
</organism>